<gene>
    <name evidence="1" type="ORF">APZ42_007008</name>
</gene>
<protein>
    <submittedName>
        <fullName evidence="1">Cuticular-like protein</fullName>
    </submittedName>
</protein>
<evidence type="ECO:0000313" key="2">
    <source>
        <dbReference type="Proteomes" id="UP000076858"/>
    </source>
</evidence>
<comment type="caution">
    <text evidence="1">The sequence shown here is derived from an EMBL/GenBank/DDBJ whole genome shotgun (WGS) entry which is preliminary data.</text>
</comment>
<reference evidence="1 2" key="1">
    <citation type="submission" date="2016-03" db="EMBL/GenBank/DDBJ databases">
        <title>EvidentialGene: Evidence-directed Construction of Genes on Genomes.</title>
        <authorList>
            <person name="Gilbert D.G."/>
            <person name="Choi J.-H."/>
            <person name="Mockaitis K."/>
            <person name="Colbourne J."/>
            <person name="Pfrender M."/>
        </authorList>
    </citation>
    <scope>NUCLEOTIDE SEQUENCE [LARGE SCALE GENOMIC DNA]</scope>
    <source>
        <strain evidence="1 2">Xinb3</strain>
        <tissue evidence="1">Complete organism</tissue>
    </source>
</reference>
<name>A0A164FKH3_9CRUS</name>
<organism evidence="1 2">
    <name type="scientific">Daphnia magna</name>
    <dbReference type="NCBI Taxonomy" id="35525"/>
    <lineage>
        <taxon>Eukaryota</taxon>
        <taxon>Metazoa</taxon>
        <taxon>Ecdysozoa</taxon>
        <taxon>Arthropoda</taxon>
        <taxon>Crustacea</taxon>
        <taxon>Branchiopoda</taxon>
        <taxon>Diplostraca</taxon>
        <taxon>Cladocera</taxon>
        <taxon>Anomopoda</taxon>
        <taxon>Daphniidae</taxon>
        <taxon>Daphnia</taxon>
    </lineage>
</organism>
<accession>A0A164FKH3</accession>
<dbReference type="AlphaFoldDB" id="A0A164FKH3"/>
<proteinExistence type="predicted"/>
<dbReference type="Proteomes" id="UP000076858">
    <property type="component" value="Unassembled WGS sequence"/>
</dbReference>
<keyword evidence="2" id="KW-1185">Reference proteome</keyword>
<evidence type="ECO:0000313" key="1">
    <source>
        <dbReference type="EMBL" id="KZR97878.1"/>
    </source>
</evidence>
<sequence length="118" mass="12690">MKQTVEENQLTSSSFREHIHKHERLHLHGVMLDDINSDRAPPSEPIVVTIPTTAKATATAYSAALVQSASAGPVKFPEQTSAPKPLMPYSFEYGVNDDAIGLDFGHKESSDGAIVTGT</sequence>
<dbReference type="EMBL" id="LRGB01019717">
    <property type="protein sequence ID" value="KZR97878.1"/>
    <property type="molecule type" value="Genomic_DNA"/>
</dbReference>